<evidence type="ECO:0000313" key="2">
    <source>
        <dbReference type="Proteomes" id="UP001054837"/>
    </source>
</evidence>
<evidence type="ECO:0000313" key="1">
    <source>
        <dbReference type="EMBL" id="GIY64247.1"/>
    </source>
</evidence>
<gene>
    <name evidence="1" type="ORF">CDAR_535411</name>
</gene>
<dbReference type="AlphaFoldDB" id="A0AAV4V229"/>
<name>A0AAV4V229_9ARAC</name>
<dbReference type="Proteomes" id="UP001054837">
    <property type="component" value="Unassembled WGS sequence"/>
</dbReference>
<organism evidence="1 2">
    <name type="scientific">Caerostris darwini</name>
    <dbReference type="NCBI Taxonomy" id="1538125"/>
    <lineage>
        <taxon>Eukaryota</taxon>
        <taxon>Metazoa</taxon>
        <taxon>Ecdysozoa</taxon>
        <taxon>Arthropoda</taxon>
        <taxon>Chelicerata</taxon>
        <taxon>Arachnida</taxon>
        <taxon>Araneae</taxon>
        <taxon>Araneomorphae</taxon>
        <taxon>Entelegynae</taxon>
        <taxon>Araneoidea</taxon>
        <taxon>Araneidae</taxon>
        <taxon>Caerostris</taxon>
    </lineage>
</organism>
<proteinExistence type="predicted"/>
<sequence length="70" mass="7874">MDEGMPSQQKPPRKFAIEFASWESAECISIAFKNRDKDMPSQKKPPSKFAIEFASWVIMHGGEDAPTLDS</sequence>
<dbReference type="EMBL" id="BPLQ01012298">
    <property type="protein sequence ID" value="GIY64247.1"/>
    <property type="molecule type" value="Genomic_DNA"/>
</dbReference>
<reference evidence="1 2" key="1">
    <citation type="submission" date="2021-06" db="EMBL/GenBank/DDBJ databases">
        <title>Caerostris darwini draft genome.</title>
        <authorList>
            <person name="Kono N."/>
            <person name="Arakawa K."/>
        </authorList>
    </citation>
    <scope>NUCLEOTIDE SEQUENCE [LARGE SCALE GENOMIC DNA]</scope>
</reference>
<comment type="caution">
    <text evidence="1">The sequence shown here is derived from an EMBL/GenBank/DDBJ whole genome shotgun (WGS) entry which is preliminary data.</text>
</comment>
<keyword evidence="2" id="KW-1185">Reference proteome</keyword>
<protein>
    <submittedName>
        <fullName evidence="1">Uncharacterized protein</fullName>
    </submittedName>
</protein>
<accession>A0AAV4V229</accession>